<accession>A0ABW3CFC3</accession>
<evidence type="ECO:0000313" key="2">
    <source>
        <dbReference type="Proteomes" id="UP001597083"/>
    </source>
</evidence>
<evidence type="ECO:0000313" key="1">
    <source>
        <dbReference type="EMBL" id="MFD0852257.1"/>
    </source>
</evidence>
<sequence>WRGFVEVLRSVSPGDPTRAAVHDYGARVSIRELAAEDGFATFLQELDADKYTRLIERRVNEALLDHLADECGIDVSAYREQAGVILNEGVIMTGGTVSGQVAVGGQGARIEQSQTKRAKTRIDP</sequence>
<dbReference type="EMBL" id="JBHTIR010001199">
    <property type="protein sequence ID" value="MFD0852257.1"/>
    <property type="molecule type" value="Genomic_DNA"/>
</dbReference>
<comment type="caution">
    <text evidence="1">The sequence shown here is derived from an EMBL/GenBank/DDBJ whole genome shotgun (WGS) entry which is preliminary data.</text>
</comment>
<reference evidence="2" key="1">
    <citation type="journal article" date="2019" name="Int. J. Syst. Evol. Microbiol.">
        <title>The Global Catalogue of Microorganisms (GCM) 10K type strain sequencing project: providing services to taxonomists for standard genome sequencing and annotation.</title>
        <authorList>
            <consortium name="The Broad Institute Genomics Platform"/>
            <consortium name="The Broad Institute Genome Sequencing Center for Infectious Disease"/>
            <person name="Wu L."/>
            <person name="Ma J."/>
        </authorList>
    </citation>
    <scope>NUCLEOTIDE SEQUENCE [LARGE SCALE GENOMIC DNA]</scope>
    <source>
        <strain evidence="2">JCM 31696</strain>
    </source>
</reference>
<keyword evidence="2" id="KW-1185">Reference proteome</keyword>
<organism evidence="1 2">
    <name type="scientific">Actinomadura adrarensis</name>
    <dbReference type="NCBI Taxonomy" id="1819600"/>
    <lineage>
        <taxon>Bacteria</taxon>
        <taxon>Bacillati</taxon>
        <taxon>Actinomycetota</taxon>
        <taxon>Actinomycetes</taxon>
        <taxon>Streptosporangiales</taxon>
        <taxon>Thermomonosporaceae</taxon>
        <taxon>Actinomadura</taxon>
    </lineage>
</organism>
<name>A0ABW3CFC3_9ACTN</name>
<proteinExistence type="predicted"/>
<gene>
    <name evidence="1" type="ORF">ACFQ07_08490</name>
</gene>
<feature type="non-terminal residue" evidence="1">
    <location>
        <position position="1"/>
    </location>
</feature>
<protein>
    <submittedName>
        <fullName evidence="1">Uncharacterized protein</fullName>
    </submittedName>
</protein>
<dbReference type="Proteomes" id="UP001597083">
    <property type="component" value="Unassembled WGS sequence"/>
</dbReference>